<evidence type="ECO:0000313" key="2">
    <source>
        <dbReference type="EMBL" id="TCN62737.1"/>
    </source>
</evidence>
<dbReference type="OrthoDB" id="948340at2"/>
<dbReference type="AlphaFoldDB" id="A0A4R2E5H0"/>
<dbReference type="Gene3D" id="2.30.30.40">
    <property type="entry name" value="SH3 Domains"/>
    <property type="match status" value="1"/>
</dbReference>
<dbReference type="Proteomes" id="UP000294830">
    <property type="component" value="Unassembled WGS sequence"/>
</dbReference>
<gene>
    <name evidence="2" type="ORF">CLV25_11863</name>
</gene>
<name>A0A4R2E5H0_9BACT</name>
<accession>A0A4R2E5H0</accession>
<dbReference type="PROSITE" id="PS51781">
    <property type="entry name" value="SH3B"/>
    <property type="match status" value="1"/>
</dbReference>
<protein>
    <submittedName>
        <fullName evidence="2">SH3 domain-containing protein</fullName>
    </submittedName>
</protein>
<dbReference type="EMBL" id="SLWB01000018">
    <property type="protein sequence ID" value="TCN62737.1"/>
    <property type="molecule type" value="Genomic_DNA"/>
</dbReference>
<sequence length="153" mass="16944">MKRFILLLGLLFLTICSFGQIMVTTGNVNFRTTPGVSENKICIIPKGITVTIVQDSIESENWTKISYNGNTGYVSNSFLKSISTSSKRYNYSNTYGSTEVKYYKNSKGNKVQSPTYYNTVPAGATAVCNDGTYSFSNSRRGTCSHHGGVRKWL</sequence>
<organism evidence="2 3">
    <name type="scientific">Acetobacteroides hydrogenigenes</name>
    <dbReference type="NCBI Taxonomy" id="979970"/>
    <lineage>
        <taxon>Bacteria</taxon>
        <taxon>Pseudomonadati</taxon>
        <taxon>Bacteroidota</taxon>
        <taxon>Bacteroidia</taxon>
        <taxon>Bacteroidales</taxon>
        <taxon>Rikenellaceae</taxon>
        <taxon>Acetobacteroides</taxon>
    </lineage>
</organism>
<dbReference type="Pfam" id="PF08239">
    <property type="entry name" value="SH3_3"/>
    <property type="match status" value="1"/>
</dbReference>
<comment type="caution">
    <text evidence="2">The sequence shown here is derived from an EMBL/GenBank/DDBJ whole genome shotgun (WGS) entry which is preliminary data.</text>
</comment>
<proteinExistence type="predicted"/>
<dbReference type="InterPro" id="IPR022236">
    <property type="entry name" value="DUF3761"/>
</dbReference>
<feature type="domain" description="SH3b" evidence="1">
    <location>
        <begin position="18"/>
        <end position="83"/>
    </location>
</feature>
<keyword evidence="3" id="KW-1185">Reference proteome</keyword>
<evidence type="ECO:0000313" key="3">
    <source>
        <dbReference type="Proteomes" id="UP000294830"/>
    </source>
</evidence>
<dbReference type="RefSeq" id="WP_131840399.1">
    <property type="nucleotide sequence ID" value="NZ_SLWB01000018.1"/>
</dbReference>
<evidence type="ECO:0000259" key="1">
    <source>
        <dbReference type="PROSITE" id="PS51781"/>
    </source>
</evidence>
<dbReference type="SMART" id="SM00287">
    <property type="entry name" value="SH3b"/>
    <property type="match status" value="1"/>
</dbReference>
<dbReference type="Pfam" id="PF12587">
    <property type="entry name" value="DUF3761"/>
    <property type="match status" value="1"/>
</dbReference>
<reference evidence="2 3" key="1">
    <citation type="submission" date="2019-03" db="EMBL/GenBank/DDBJ databases">
        <title>Genomic Encyclopedia of Archaeal and Bacterial Type Strains, Phase II (KMG-II): from individual species to whole genera.</title>
        <authorList>
            <person name="Goeker M."/>
        </authorList>
    </citation>
    <scope>NUCLEOTIDE SEQUENCE [LARGE SCALE GENOMIC DNA]</scope>
    <source>
        <strain evidence="2 3">RL-C</strain>
    </source>
</reference>
<dbReference type="InterPro" id="IPR003646">
    <property type="entry name" value="SH3-like_bac-type"/>
</dbReference>